<name>A0A7S2Y2T7_9STRA</name>
<dbReference type="PANTHER" id="PTHR23117">
    <property type="entry name" value="GUANYLATE KINASE-RELATED"/>
    <property type="match status" value="1"/>
</dbReference>
<dbReference type="InterPro" id="IPR020590">
    <property type="entry name" value="Guanylate_kinase_CS"/>
</dbReference>
<dbReference type="CDD" id="cd00071">
    <property type="entry name" value="GMPK"/>
    <property type="match status" value="1"/>
</dbReference>
<dbReference type="FunFam" id="3.40.50.300:FF:000776">
    <property type="entry name" value="Guanylate kinase 2"/>
    <property type="match status" value="1"/>
</dbReference>
<evidence type="ECO:0000256" key="5">
    <source>
        <dbReference type="ARBA" id="ARBA00022777"/>
    </source>
</evidence>
<keyword evidence="4" id="KW-0547">Nucleotide-binding</keyword>
<proteinExistence type="inferred from homology"/>
<dbReference type="InterPro" id="IPR008144">
    <property type="entry name" value="Guanylate_kin-like_dom"/>
</dbReference>
<evidence type="ECO:0000259" key="7">
    <source>
        <dbReference type="PROSITE" id="PS50052"/>
    </source>
</evidence>
<feature type="domain" description="Guanylate kinase-like" evidence="7">
    <location>
        <begin position="9"/>
        <end position="192"/>
    </location>
</feature>
<dbReference type="Gene3D" id="3.40.50.300">
    <property type="entry name" value="P-loop containing nucleotide triphosphate hydrolases"/>
    <property type="match status" value="1"/>
</dbReference>
<dbReference type="SUPFAM" id="SSF52540">
    <property type="entry name" value="P-loop containing nucleoside triphosphate hydrolases"/>
    <property type="match status" value="1"/>
</dbReference>
<organism evidence="8">
    <name type="scientific">Entomoneis paludosa</name>
    <dbReference type="NCBI Taxonomy" id="265537"/>
    <lineage>
        <taxon>Eukaryota</taxon>
        <taxon>Sar</taxon>
        <taxon>Stramenopiles</taxon>
        <taxon>Ochrophyta</taxon>
        <taxon>Bacillariophyta</taxon>
        <taxon>Bacillariophyceae</taxon>
        <taxon>Bacillariophycidae</taxon>
        <taxon>Entomoneidaceae</taxon>
        <taxon>Entomoneis</taxon>
    </lineage>
</organism>
<evidence type="ECO:0000256" key="6">
    <source>
        <dbReference type="ARBA" id="ARBA00022840"/>
    </source>
</evidence>
<dbReference type="EC" id="2.7.4.8" evidence="2"/>
<dbReference type="NCBIfam" id="TIGR03263">
    <property type="entry name" value="guanyl_kin"/>
    <property type="match status" value="1"/>
</dbReference>
<dbReference type="GO" id="GO:0004385">
    <property type="term" value="F:GMP kinase activity"/>
    <property type="evidence" value="ECO:0007669"/>
    <property type="project" value="UniProtKB-EC"/>
</dbReference>
<comment type="similarity">
    <text evidence="1">Belongs to the guanylate kinase family.</text>
</comment>
<keyword evidence="3" id="KW-0808">Transferase</keyword>
<evidence type="ECO:0000256" key="1">
    <source>
        <dbReference type="ARBA" id="ARBA00005790"/>
    </source>
</evidence>
<reference evidence="8" key="1">
    <citation type="submission" date="2021-01" db="EMBL/GenBank/DDBJ databases">
        <authorList>
            <person name="Corre E."/>
            <person name="Pelletier E."/>
            <person name="Niang G."/>
            <person name="Scheremetjew M."/>
            <person name="Finn R."/>
            <person name="Kale V."/>
            <person name="Holt S."/>
            <person name="Cochrane G."/>
            <person name="Meng A."/>
            <person name="Brown T."/>
            <person name="Cohen L."/>
        </authorList>
    </citation>
    <scope>NUCLEOTIDE SEQUENCE</scope>
    <source>
        <strain evidence="8">CCMP125</strain>
    </source>
</reference>
<evidence type="ECO:0000256" key="4">
    <source>
        <dbReference type="ARBA" id="ARBA00022741"/>
    </source>
</evidence>
<protein>
    <recommendedName>
        <fullName evidence="2">guanylate kinase</fullName>
        <ecNumber evidence="2">2.7.4.8</ecNumber>
    </recommendedName>
</protein>
<evidence type="ECO:0000313" key="8">
    <source>
        <dbReference type="EMBL" id="CAD9942455.1"/>
    </source>
</evidence>
<dbReference type="InterPro" id="IPR017665">
    <property type="entry name" value="Guanylate_kinase"/>
</dbReference>
<accession>A0A7S2Y2T7</accession>
<gene>
    <name evidence="8" type="ORF">APAL1065_LOCUS1435</name>
</gene>
<dbReference type="AlphaFoldDB" id="A0A7S2Y2T7"/>
<dbReference type="SMART" id="SM00072">
    <property type="entry name" value="GuKc"/>
    <property type="match status" value="1"/>
</dbReference>
<dbReference type="PROSITE" id="PS00856">
    <property type="entry name" value="GUANYLATE_KINASE_1"/>
    <property type="match status" value="1"/>
</dbReference>
<dbReference type="InterPro" id="IPR027417">
    <property type="entry name" value="P-loop_NTPase"/>
</dbReference>
<keyword evidence="5" id="KW-0418">Kinase</keyword>
<dbReference type="InterPro" id="IPR008145">
    <property type="entry name" value="GK/Ca_channel_bsu"/>
</dbReference>
<evidence type="ECO:0000256" key="2">
    <source>
        <dbReference type="ARBA" id="ARBA00012961"/>
    </source>
</evidence>
<keyword evidence="6" id="KW-0067">ATP-binding</keyword>
<dbReference type="PROSITE" id="PS50052">
    <property type="entry name" value="GUANYLATE_KINASE_2"/>
    <property type="match status" value="1"/>
</dbReference>
<dbReference type="GO" id="GO:0005829">
    <property type="term" value="C:cytosol"/>
    <property type="evidence" value="ECO:0007669"/>
    <property type="project" value="TreeGrafter"/>
</dbReference>
<dbReference type="Pfam" id="PF00625">
    <property type="entry name" value="Guanylate_kin"/>
    <property type="match status" value="1"/>
</dbReference>
<sequence>MSSDAPSSLKPVVFCGPSGVGKGTLIELLQKRFPNEQFGFSVSHTTRKPREGEVDGVHYNFISVDEIKKEIGEGKFIEYAEVHGKYYGTSVAAVESVQSSGKICILDIDVQGVQKVKLSKLEPYYIFIAPPSKEELEKRLRGRGTEAEEAIKTRLGNAAAELEYGQQAGNFDRVFVNADLKQCFEDLAECIKEWYPHLVEVAFDDEQKNCTSKCVIS</sequence>
<dbReference type="PANTHER" id="PTHR23117:SF13">
    <property type="entry name" value="GUANYLATE KINASE"/>
    <property type="match status" value="1"/>
</dbReference>
<dbReference type="EMBL" id="HBHT01002181">
    <property type="protein sequence ID" value="CAD9942455.1"/>
    <property type="molecule type" value="Transcribed_RNA"/>
</dbReference>
<evidence type="ECO:0000256" key="3">
    <source>
        <dbReference type="ARBA" id="ARBA00022679"/>
    </source>
</evidence>
<dbReference type="GO" id="GO:0005524">
    <property type="term" value="F:ATP binding"/>
    <property type="evidence" value="ECO:0007669"/>
    <property type="project" value="UniProtKB-KW"/>
</dbReference>